<evidence type="ECO:0000313" key="3">
    <source>
        <dbReference type="Proteomes" id="UP001198242"/>
    </source>
</evidence>
<keyword evidence="1" id="KW-0732">Signal</keyword>
<name>A0AAE3DZV6_9FIRM</name>
<dbReference type="RefSeq" id="WP_022229774.1">
    <property type="nucleotide sequence ID" value="NZ_JAJEQM010000009.1"/>
</dbReference>
<evidence type="ECO:0000256" key="1">
    <source>
        <dbReference type="SAM" id="SignalP"/>
    </source>
</evidence>
<accession>A0AAE3DZV6</accession>
<keyword evidence="3" id="KW-1185">Reference proteome</keyword>
<comment type="caution">
    <text evidence="2">The sequence shown here is derived from an EMBL/GenBank/DDBJ whole genome shotgun (WGS) entry which is preliminary data.</text>
</comment>
<dbReference type="Proteomes" id="UP001198242">
    <property type="component" value="Unassembled WGS sequence"/>
</dbReference>
<feature type="signal peptide" evidence="1">
    <location>
        <begin position="1"/>
        <end position="23"/>
    </location>
</feature>
<organism evidence="2 3">
    <name type="scientific">Hominilimicola fabiformis</name>
    <dbReference type="NCBI Taxonomy" id="2885356"/>
    <lineage>
        <taxon>Bacteria</taxon>
        <taxon>Bacillati</taxon>
        <taxon>Bacillota</taxon>
        <taxon>Clostridia</taxon>
        <taxon>Eubacteriales</taxon>
        <taxon>Oscillospiraceae</taxon>
        <taxon>Hominilimicola</taxon>
    </lineage>
</organism>
<protein>
    <submittedName>
        <fullName evidence="2">Uncharacterized protein</fullName>
    </submittedName>
</protein>
<reference evidence="2 3" key="1">
    <citation type="submission" date="2021-10" db="EMBL/GenBank/DDBJ databases">
        <title>Anaerobic single-cell dispensing facilitates the cultivation of human gut bacteria.</title>
        <authorList>
            <person name="Afrizal A."/>
        </authorList>
    </citation>
    <scope>NUCLEOTIDE SEQUENCE [LARGE SCALE GENOMIC DNA]</scope>
    <source>
        <strain evidence="2 3">CLA-AA-H232</strain>
    </source>
</reference>
<proteinExistence type="predicted"/>
<feature type="chain" id="PRO_5041901710" evidence="1">
    <location>
        <begin position="24"/>
        <end position="96"/>
    </location>
</feature>
<dbReference type="EMBL" id="JAJEQM010000009">
    <property type="protein sequence ID" value="MCC2210705.1"/>
    <property type="molecule type" value="Genomic_DNA"/>
</dbReference>
<dbReference type="AlphaFoldDB" id="A0AAE3DZV6"/>
<evidence type="ECO:0000313" key="2">
    <source>
        <dbReference type="EMBL" id="MCC2210705.1"/>
    </source>
</evidence>
<dbReference type="PROSITE" id="PS51257">
    <property type="entry name" value="PROKAR_LIPOPROTEIN"/>
    <property type="match status" value="1"/>
</dbReference>
<sequence>MLKKIVSGMLAAGMMLASVSAFACDCGSEYKKTYEYPYIGNDKHQVAYRCSNPNCDDPFTLVGTYDCTYEWVEYENPDTWSISWVQMCTVCGHIKD</sequence>
<gene>
    <name evidence="2" type="ORF">LKE05_07865</name>
</gene>